<dbReference type="SUPFAM" id="SSF48452">
    <property type="entry name" value="TPR-like"/>
    <property type="match status" value="1"/>
</dbReference>
<feature type="region of interest" description="Disordered" evidence="2">
    <location>
        <begin position="353"/>
        <end position="373"/>
    </location>
</feature>
<evidence type="ECO:0000313" key="5">
    <source>
        <dbReference type="Proteomes" id="UP000192342"/>
    </source>
</evidence>
<dbReference type="InterPro" id="IPR041166">
    <property type="entry name" value="Rubredoxin_2"/>
</dbReference>
<evidence type="ECO:0000256" key="2">
    <source>
        <dbReference type="SAM" id="MobiDB-lite"/>
    </source>
</evidence>
<comment type="caution">
    <text evidence="4">The sequence shown here is derived from an EMBL/GenBank/DDBJ whole genome shotgun (WGS) entry which is preliminary data.</text>
</comment>
<keyword evidence="1" id="KW-0479">Metal-binding</keyword>
<dbReference type="InterPro" id="IPR019734">
    <property type="entry name" value="TPR_rpt"/>
</dbReference>
<dbReference type="Proteomes" id="UP000192342">
    <property type="component" value="Unassembled WGS sequence"/>
</dbReference>
<feature type="domain" description="LapB rubredoxin metal binding" evidence="3">
    <location>
        <begin position="314"/>
        <end position="338"/>
    </location>
</feature>
<name>A0A1Y1SF39_9GAMM</name>
<accession>A0A1Y1SF39</accession>
<dbReference type="STRING" id="1317117.ATO7_00320"/>
<dbReference type="Gene3D" id="1.25.40.10">
    <property type="entry name" value="Tetratricopeptide repeat domain"/>
    <property type="match status" value="2"/>
</dbReference>
<dbReference type="EMBL" id="AQQV01000001">
    <property type="protein sequence ID" value="ORE88273.1"/>
    <property type="molecule type" value="Genomic_DNA"/>
</dbReference>
<reference evidence="4 5" key="1">
    <citation type="submission" date="2013-04" db="EMBL/GenBank/DDBJ databases">
        <title>Oceanococcus atlanticus 22II-S10r2 Genome Sequencing.</title>
        <authorList>
            <person name="Lai Q."/>
            <person name="Li G."/>
            <person name="Shao Z."/>
        </authorList>
    </citation>
    <scope>NUCLEOTIDE SEQUENCE [LARGE SCALE GENOMIC DNA]</scope>
    <source>
        <strain evidence="4 5">22II-S10r2</strain>
    </source>
</reference>
<dbReference type="Pfam" id="PF13432">
    <property type="entry name" value="TPR_16"/>
    <property type="match status" value="1"/>
</dbReference>
<dbReference type="AlphaFoldDB" id="A0A1Y1SF39"/>
<dbReference type="Pfam" id="PF13176">
    <property type="entry name" value="TPR_7"/>
    <property type="match status" value="1"/>
</dbReference>
<proteinExistence type="predicted"/>
<gene>
    <name evidence="4" type="ORF">ATO7_00320</name>
</gene>
<evidence type="ECO:0000256" key="1">
    <source>
        <dbReference type="ARBA" id="ARBA00022723"/>
    </source>
</evidence>
<organism evidence="4 5">
    <name type="scientific">Oceanococcus atlanticus</name>
    <dbReference type="NCBI Taxonomy" id="1317117"/>
    <lineage>
        <taxon>Bacteria</taxon>
        <taxon>Pseudomonadati</taxon>
        <taxon>Pseudomonadota</taxon>
        <taxon>Gammaproteobacteria</taxon>
        <taxon>Chromatiales</taxon>
        <taxon>Oceanococcaceae</taxon>
        <taxon>Oceanococcus</taxon>
    </lineage>
</organism>
<evidence type="ECO:0000313" key="4">
    <source>
        <dbReference type="EMBL" id="ORE88273.1"/>
    </source>
</evidence>
<dbReference type="Pfam" id="PF18073">
    <property type="entry name" value="Zn_ribbon_LapB"/>
    <property type="match status" value="1"/>
</dbReference>
<sequence length="373" mass="42157">MRGLSHLVNNDTDQAIEIFIGLIEADEGTIDLHLALGSLFRRRGEVDRALRIHQNLVQRPRLKPLHRNQARFELARDYQAAGVLDRAEEIFLELAHQGMFLSDCLSRLMRIYEREREWERAIDTAQWLSSAQGRDMGPRIAQYWCELADSALRRDDARGQQQCLKRALAADPHCVRAQLTRAGQAVDSGKVAQALKIYRDVIQHHEAFIPDVLAPWRDAFLREHSAQQWAAELERVYRRHPHPHLQVALIQAQAQSGQTDARQQALDQLVQQPSWVGLHAALDQDWSNLPSQAAGLLKGFADVLRVPLEKSPTYRCDHCGYSGRQLNWQCPSCQHWNTTQPLPDMTYSALEEQVHGASSLPESGTGAAGKSVS</sequence>
<keyword evidence="5" id="KW-1185">Reference proteome</keyword>
<dbReference type="InterPro" id="IPR011990">
    <property type="entry name" value="TPR-like_helical_dom_sf"/>
</dbReference>
<evidence type="ECO:0000259" key="3">
    <source>
        <dbReference type="Pfam" id="PF18073"/>
    </source>
</evidence>
<protein>
    <submittedName>
        <fullName evidence="4">Tetratricopeptide repeat protein</fullName>
    </submittedName>
</protein>
<dbReference type="GO" id="GO:0046872">
    <property type="term" value="F:metal ion binding"/>
    <property type="evidence" value="ECO:0007669"/>
    <property type="project" value="UniProtKB-KW"/>
</dbReference>